<evidence type="ECO:0000256" key="6">
    <source>
        <dbReference type="ARBA" id="ARBA00022771"/>
    </source>
</evidence>
<keyword evidence="3" id="KW-0597">Phosphoprotein</keyword>
<keyword evidence="5" id="KW-0677">Repeat</keyword>
<dbReference type="InterPro" id="IPR036236">
    <property type="entry name" value="Znf_C2H2_sf"/>
</dbReference>
<dbReference type="SUPFAM" id="SSF57667">
    <property type="entry name" value="beta-beta-alpha zinc fingers"/>
    <property type="match status" value="2"/>
</dbReference>
<comment type="subcellular location">
    <subcellularLocation>
        <location evidence="1">Nucleus</location>
    </subcellularLocation>
</comment>
<dbReference type="Gene3D" id="3.30.160.60">
    <property type="entry name" value="Classic Zinc Finger"/>
    <property type="match status" value="3"/>
</dbReference>
<gene>
    <name evidence="17" type="primary">LOC117747068</name>
</gene>
<feature type="compositionally biased region" description="Basic residues" evidence="15">
    <location>
        <begin position="288"/>
        <end position="297"/>
    </location>
</feature>
<proteinExistence type="inferred from homology"/>
<protein>
    <recommendedName>
        <fullName evidence="16">C2H2-type domain-containing protein</fullName>
    </recommendedName>
</protein>
<dbReference type="SMART" id="SM00355">
    <property type="entry name" value="ZnF_C2H2"/>
    <property type="match status" value="3"/>
</dbReference>
<dbReference type="Ensembl" id="ENSCLMT00005045818.1">
    <property type="protein sequence ID" value="ENSCLMP00005044258.1"/>
    <property type="gene ID" value="ENSCLMG00005020479.1"/>
</dbReference>
<dbReference type="PROSITE" id="PS50157">
    <property type="entry name" value="ZINC_FINGER_C2H2_2"/>
    <property type="match status" value="3"/>
</dbReference>
<dbReference type="Pfam" id="PF00096">
    <property type="entry name" value="zf-C2H2"/>
    <property type="match status" value="3"/>
</dbReference>
<evidence type="ECO:0000313" key="17">
    <source>
        <dbReference type="Ensembl" id="ENSCLMP00005044258.1"/>
    </source>
</evidence>
<keyword evidence="13" id="KW-0539">Nucleus</keyword>
<reference evidence="17" key="1">
    <citation type="submission" date="2025-08" db="UniProtKB">
        <authorList>
            <consortium name="Ensembl"/>
        </authorList>
    </citation>
    <scope>IDENTIFICATION</scope>
</reference>
<evidence type="ECO:0000256" key="9">
    <source>
        <dbReference type="ARBA" id="ARBA00023015"/>
    </source>
</evidence>
<evidence type="ECO:0000256" key="13">
    <source>
        <dbReference type="ARBA" id="ARBA00023242"/>
    </source>
</evidence>
<feature type="domain" description="C2H2-type" evidence="16">
    <location>
        <begin position="332"/>
        <end position="361"/>
    </location>
</feature>
<feature type="domain" description="C2H2-type" evidence="16">
    <location>
        <begin position="362"/>
        <end position="385"/>
    </location>
</feature>
<dbReference type="PANTHER" id="PTHR23235:SF109">
    <property type="entry name" value="KRUEPPEL-LIKE FACTOR 2"/>
    <property type="match status" value="1"/>
</dbReference>
<dbReference type="GO" id="GO:0000981">
    <property type="term" value="F:DNA-binding transcription factor activity, RNA polymerase II-specific"/>
    <property type="evidence" value="ECO:0007669"/>
    <property type="project" value="TreeGrafter"/>
</dbReference>
<sequence length="385" mass="43175">MALTGVMLPSFSTFSNQREKTWENRWKGDTDKLVSASCSMLEMVHNLDNHSKRDDEDLSNYLDLDFILANTTGSDSAAEFVGTADLSMYTAGASVPSYATDDHRSPPPPYGASLMTELLRSEGTNSYGITRNPCVQGRFYVNTAHFPRQEIKVEPPMEGYGPVLGMVPQSCSKIKQEGNVSCMMSFEQPRVAISPRAASNMTPPLSPDDLGASDCQAQMCQPMNYSQKYHTTAAFPHHPQAPQMQMSYHAPHPAFGMYDEGLSLQPGAQRVMLTPPSSPLELLESKPKRGRRTWPRKRTASHTCSYAGCGKTYTKSSHLKAHLRTHTGEKPYHCSWEGCGWKFARSDELTRHFRKHTGHRPFQCHLCERAFSRSDHLALHMKRHM</sequence>
<dbReference type="FunFam" id="3.30.160.60:FF:000237">
    <property type="entry name" value="Krueppel-like factor 2"/>
    <property type="match status" value="1"/>
</dbReference>
<accession>A0A8C3AKT1</accession>
<dbReference type="GO" id="GO:0005634">
    <property type="term" value="C:nucleus"/>
    <property type="evidence" value="ECO:0007669"/>
    <property type="project" value="UniProtKB-SubCell"/>
</dbReference>
<keyword evidence="6 14" id="KW-0863">Zinc-finger</keyword>
<dbReference type="OrthoDB" id="4748970at2759"/>
<feature type="domain" description="C2H2-type" evidence="16">
    <location>
        <begin position="302"/>
        <end position="331"/>
    </location>
</feature>
<keyword evidence="10" id="KW-0238">DNA-binding</keyword>
<dbReference type="GO" id="GO:0045893">
    <property type="term" value="P:positive regulation of DNA-templated transcription"/>
    <property type="evidence" value="ECO:0007669"/>
    <property type="project" value="UniProtKB-ARBA"/>
</dbReference>
<evidence type="ECO:0000256" key="10">
    <source>
        <dbReference type="ARBA" id="ARBA00023125"/>
    </source>
</evidence>
<evidence type="ECO:0000256" key="7">
    <source>
        <dbReference type="ARBA" id="ARBA00022833"/>
    </source>
</evidence>
<dbReference type="PROSITE" id="PS00028">
    <property type="entry name" value="ZINC_FINGER_C2H2_1"/>
    <property type="match status" value="3"/>
</dbReference>
<evidence type="ECO:0000256" key="1">
    <source>
        <dbReference type="ARBA" id="ARBA00004123"/>
    </source>
</evidence>
<dbReference type="FunFam" id="3.30.160.60:FF:000018">
    <property type="entry name" value="Krueppel-like factor 15"/>
    <property type="match status" value="1"/>
</dbReference>
<comment type="similarity">
    <text evidence="2">Belongs to the krueppel C2H2-type zinc-finger protein family.</text>
</comment>
<evidence type="ECO:0000256" key="3">
    <source>
        <dbReference type="ARBA" id="ARBA00022553"/>
    </source>
</evidence>
<keyword evidence="9" id="KW-0805">Transcription regulation</keyword>
<evidence type="ECO:0000256" key="14">
    <source>
        <dbReference type="PROSITE-ProRule" id="PRU00042"/>
    </source>
</evidence>
<dbReference type="RefSeq" id="XP_034412360.1">
    <property type="nucleotide sequence ID" value="XM_034556469.1"/>
</dbReference>
<keyword evidence="18" id="KW-1185">Reference proteome</keyword>
<dbReference type="CDD" id="cd21583">
    <property type="entry name" value="KLF2_N"/>
    <property type="match status" value="1"/>
</dbReference>
<dbReference type="KEGG" id="clum:117747068"/>
<evidence type="ECO:0000259" key="16">
    <source>
        <dbReference type="PROSITE" id="PS50157"/>
    </source>
</evidence>
<keyword evidence="8" id="KW-0832">Ubl conjugation</keyword>
<dbReference type="FunFam" id="3.30.160.60:FF:000446">
    <property type="entry name" value="Zinc finger protein"/>
    <property type="match status" value="1"/>
</dbReference>
<keyword evidence="4" id="KW-0479">Metal-binding</keyword>
<dbReference type="GO" id="GO:0000978">
    <property type="term" value="F:RNA polymerase II cis-regulatory region sequence-specific DNA binding"/>
    <property type="evidence" value="ECO:0007669"/>
    <property type="project" value="TreeGrafter"/>
</dbReference>
<evidence type="ECO:0000256" key="4">
    <source>
        <dbReference type="ARBA" id="ARBA00022723"/>
    </source>
</evidence>
<dbReference type="AlphaFoldDB" id="A0A8C3AKT1"/>
<dbReference type="Proteomes" id="UP000694565">
    <property type="component" value="Unplaced"/>
</dbReference>
<keyword evidence="7" id="KW-0862">Zinc</keyword>
<dbReference type="GO" id="GO:0008270">
    <property type="term" value="F:zinc ion binding"/>
    <property type="evidence" value="ECO:0007669"/>
    <property type="project" value="UniProtKB-KW"/>
</dbReference>
<dbReference type="GeneTree" id="ENSGT00940000169355"/>
<keyword evidence="12" id="KW-0804">Transcription</keyword>
<evidence type="ECO:0000256" key="5">
    <source>
        <dbReference type="ARBA" id="ARBA00022737"/>
    </source>
</evidence>
<evidence type="ECO:0000256" key="2">
    <source>
        <dbReference type="ARBA" id="ARBA00006991"/>
    </source>
</evidence>
<evidence type="ECO:0000256" key="15">
    <source>
        <dbReference type="SAM" id="MobiDB-lite"/>
    </source>
</evidence>
<name>A0A8C3AKT1_CYCLU</name>
<dbReference type="GeneID" id="117747068"/>
<feature type="region of interest" description="Disordered" evidence="15">
    <location>
        <begin position="274"/>
        <end position="297"/>
    </location>
</feature>
<dbReference type="PANTHER" id="PTHR23235">
    <property type="entry name" value="KRUEPPEL-LIKE TRANSCRIPTION FACTOR"/>
    <property type="match status" value="1"/>
</dbReference>
<organism evidence="17 18">
    <name type="scientific">Cyclopterus lumpus</name>
    <name type="common">Lumpsucker</name>
    <dbReference type="NCBI Taxonomy" id="8103"/>
    <lineage>
        <taxon>Eukaryota</taxon>
        <taxon>Metazoa</taxon>
        <taxon>Chordata</taxon>
        <taxon>Craniata</taxon>
        <taxon>Vertebrata</taxon>
        <taxon>Euteleostomi</taxon>
        <taxon>Actinopterygii</taxon>
        <taxon>Neopterygii</taxon>
        <taxon>Teleostei</taxon>
        <taxon>Neoteleostei</taxon>
        <taxon>Acanthomorphata</taxon>
        <taxon>Eupercaria</taxon>
        <taxon>Perciformes</taxon>
        <taxon>Cottioidei</taxon>
        <taxon>Cottales</taxon>
        <taxon>Cyclopteridae</taxon>
        <taxon>Cyclopterus</taxon>
    </lineage>
</organism>
<reference evidence="17" key="2">
    <citation type="submission" date="2025-09" db="UniProtKB">
        <authorList>
            <consortium name="Ensembl"/>
        </authorList>
    </citation>
    <scope>IDENTIFICATION</scope>
</reference>
<evidence type="ECO:0000313" key="18">
    <source>
        <dbReference type="Proteomes" id="UP000694565"/>
    </source>
</evidence>
<keyword evidence="11" id="KW-0010">Activator</keyword>
<dbReference type="InterPro" id="IPR013087">
    <property type="entry name" value="Znf_C2H2_type"/>
</dbReference>
<evidence type="ECO:0000256" key="12">
    <source>
        <dbReference type="ARBA" id="ARBA00023163"/>
    </source>
</evidence>
<evidence type="ECO:0000256" key="11">
    <source>
        <dbReference type="ARBA" id="ARBA00023159"/>
    </source>
</evidence>
<evidence type="ECO:0000256" key="8">
    <source>
        <dbReference type="ARBA" id="ARBA00022843"/>
    </source>
</evidence>